<name>A0AAN6W0Q2_9PEZI</name>
<protein>
    <submittedName>
        <fullName evidence="1">Uncharacterized protein</fullName>
    </submittedName>
</protein>
<dbReference type="EMBL" id="MU866397">
    <property type="protein sequence ID" value="KAK4172738.1"/>
    <property type="molecule type" value="Genomic_DNA"/>
</dbReference>
<reference evidence="1" key="1">
    <citation type="journal article" date="2023" name="Mol. Phylogenet. Evol.">
        <title>Genome-scale phylogeny and comparative genomics of the fungal order Sordariales.</title>
        <authorList>
            <person name="Hensen N."/>
            <person name="Bonometti L."/>
            <person name="Westerberg I."/>
            <person name="Brannstrom I.O."/>
            <person name="Guillou S."/>
            <person name="Cros-Aarteil S."/>
            <person name="Calhoun S."/>
            <person name="Haridas S."/>
            <person name="Kuo A."/>
            <person name="Mondo S."/>
            <person name="Pangilinan J."/>
            <person name="Riley R."/>
            <person name="LaButti K."/>
            <person name="Andreopoulos B."/>
            <person name="Lipzen A."/>
            <person name="Chen C."/>
            <person name="Yan M."/>
            <person name="Daum C."/>
            <person name="Ng V."/>
            <person name="Clum A."/>
            <person name="Steindorff A."/>
            <person name="Ohm R.A."/>
            <person name="Martin F."/>
            <person name="Silar P."/>
            <person name="Natvig D.O."/>
            <person name="Lalanne C."/>
            <person name="Gautier V."/>
            <person name="Ament-Velasquez S.L."/>
            <person name="Kruys A."/>
            <person name="Hutchinson M.I."/>
            <person name="Powell A.J."/>
            <person name="Barry K."/>
            <person name="Miller A.N."/>
            <person name="Grigoriev I.V."/>
            <person name="Debuchy R."/>
            <person name="Gladieux P."/>
            <person name="Hiltunen Thoren M."/>
            <person name="Johannesson H."/>
        </authorList>
    </citation>
    <scope>NUCLEOTIDE SEQUENCE</scope>
    <source>
        <strain evidence="1">CBS 892.96</strain>
    </source>
</reference>
<sequence>MILPALVAKLAVDYKDSLAIHLYKGLAENDQSKLESYGDWAGQGHAILDLESDRTREGRNRLFDWAEHHEMIELQDTSSIFDYNQCLEFDEERGTVFWYEVLHKIRWGYESGRDAAVMEEQYDLWAEWFEKG</sequence>
<comment type="caution">
    <text evidence="1">The sequence shown here is derived from an EMBL/GenBank/DDBJ whole genome shotgun (WGS) entry which is preliminary data.</text>
</comment>
<evidence type="ECO:0000313" key="2">
    <source>
        <dbReference type="Proteomes" id="UP001302321"/>
    </source>
</evidence>
<dbReference type="Proteomes" id="UP001302321">
    <property type="component" value="Unassembled WGS sequence"/>
</dbReference>
<accession>A0AAN6W0Q2</accession>
<gene>
    <name evidence="1" type="ORF">QBC36DRAFT_304228</name>
</gene>
<proteinExistence type="predicted"/>
<organism evidence="1 2">
    <name type="scientific">Triangularia setosa</name>
    <dbReference type="NCBI Taxonomy" id="2587417"/>
    <lineage>
        <taxon>Eukaryota</taxon>
        <taxon>Fungi</taxon>
        <taxon>Dikarya</taxon>
        <taxon>Ascomycota</taxon>
        <taxon>Pezizomycotina</taxon>
        <taxon>Sordariomycetes</taxon>
        <taxon>Sordariomycetidae</taxon>
        <taxon>Sordariales</taxon>
        <taxon>Podosporaceae</taxon>
        <taxon>Triangularia</taxon>
    </lineage>
</organism>
<keyword evidence="2" id="KW-1185">Reference proteome</keyword>
<evidence type="ECO:0000313" key="1">
    <source>
        <dbReference type="EMBL" id="KAK4172738.1"/>
    </source>
</evidence>
<reference evidence="1" key="2">
    <citation type="submission" date="2023-05" db="EMBL/GenBank/DDBJ databases">
        <authorList>
            <consortium name="Lawrence Berkeley National Laboratory"/>
            <person name="Steindorff A."/>
            <person name="Hensen N."/>
            <person name="Bonometti L."/>
            <person name="Westerberg I."/>
            <person name="Brannstrom I.O."/>
            <person name="Guillou S."/>
            <person name="Cros-Aarteil S."/>
            <person name="Calhoun S."/>
            <person name="Haridas S."/>
            <person name="Kuo A."/>
            <person name="Mondo S."/>
            <person name="Pangilinan J."/>
            <person name="Riley R."/>
            <person name="Labutti K."/>
            <person name="Andreopoulos B."/>
            <person name="Lipzen A."/>
            <person name="Chen C."/>
            <person name="Yanf M."/>
            <person name="Daum C."/>
            <person name="Ng V."/>
            <person name="Clum A."/>
            <person name="Ohm R."/>
            <person name="Martin F."/>
            <person name="Silar P."/>
            <person name="Natvig D."/>
            <person name="Lalanne C."/>
            <person name="Gautier V."/>
            <person name="Ament-Velasquez S.L."/>
            <person name="Kruys A."/>
            <person name="Hutchinson M.I."/>
            <person name="Powell A.J."/>
            <person name="Barry K."/>
            <person name="Miller A.N."/>
            <person name="Grigoriev I.V."/>
            <person name="Debuchy R."/>
            <person name="Gladieux P."/>
            <person name="Thoren M.H."/>
            <person name="Johannesson H."/>
        </authorList>
    </citation>
    <scope>NUCLEOTIDE SEQUENCE</scope>
    <source>
        <strain evidence="1">CBS 892.96</strain>
    </source>
</reference>
<dbReference type="AlphaFoldDB" id="A0AAN6W0Q2"/>